<sequence length="79" mass="9167">MDPFARSVSFFLRSRRMPTEKLSIFLSLFPFVNLKFHNCRICSFICIPSNRRFLQSLDLFFNISVISSPRSGLLSICSL</sequence>
<evidence type="ECO:0000313" key="1">
    <source>
        <dbReference type="EMBL" id="KAI3733624.1"/>
    </source>
</evidence>
<reference evidence="1 2" key="2">
    <citation type="journal article" date="2022" name="Mol. Ecol. Resour.">
        <title>The genomes of chicory, endive, great burdock and yacon provide insights into Asteraceae paleo-polyploidization history and plant inulin production.</title>
        <authorList>
            <person name="Fan W."/>
            <person name="Wang S."/>
            <person name="Wang H."/>
            <person name="Wang A."/>
            <person name="Jiang F."/>
            <person name="Liu H."/>
            <person name="Zhao H."/>
            <person name="Xu D."/>
            <person name="Zhang Y."/>
        </authorList>
    </citation>
    <scope>NUCLEOTIDE SEQUENCE [LARGE SCALE GENOMIC DNA]</scope>
    <source>
        <strain evidence="2">cv. Niubang</strain>
    </source>
</reference>
<dbReference type="Proteomes" id="UP001055879">
    <property type="component" value="Linkage Group LG04"/>
</dbReference>
<dbReference type="EMBL" id="CM042050">
    <property type="protein sequence ID" value="KAI3733624.1"/>
    <property type="molecule type" value="Genomic_DNA"/>
</dbReference>
<accession>A0ACB9CH82</accession>
<comment type="caution">
    <text evidence="1">The sequence shown here is derived from an EMBL/GenBank/DDBJ whole genome shotgun (WGS) entry which is preliminary data.</text>
</comment>
<keyword evidence="2" id="KW-1185">Reference proteome</keyword>
<organism evidence="1 2">
    <name type="scientific">Arctium lappa</name>
    <name type="common">Greater burdock</name>
    <name type="synonym">Lappa major</name>
    <dbReference type="NCBI Taxonomy" id="4217"/>
    <lineage>
        <taxon>Eukaryota</taxon>
        <taxon>Viridiplantae</taxon>
        <taxon>Streptophyta</taxon>
        <taxon>Embryophyta</taxon>
        <taxon>Tracheophyta</taxon>
        <taxon>Spermatophyta</taxon>
        <taxon>Magnoliopsida</taxon>
        <taxon>eudicotyledons</taxon>
        <taxon>Gunneridae</taxon>
        <taxon>Pentapetalae</taxon>
        <taxon>asterids</taxon>
        <taxon>campanulids</taxon>
        <taxon>Asterales</taxon>
        <taxon>Asteraceae</taxon>
        <taxon>Carduoideae</taxon>
        <taxon>Cardueae</taxon>
        <taxon>Arctiinae</taxon>
        <taxon>Arctium</taxon>
    </lineage>
</organism>
<evidence type="ECO:0000313" key="2">
    <source>
        <dbReference type="Proteomes" id="UP001055879"/>
    </source>
</evidence>
<reference evidence="2" key="1">
    <citation type="journal article" date="2022" name="Mol. Ecol. Resour.">
        <title>The genomes of chicory, endive, great burdock and yacon provide insights into Asteraceae palaeo-polyploidization history and plant inulin production.</title>
        <authorList>
            <person name="Fan W."/>
            <person name="Wang S."/>
            <person name="Wang H."/>
            <person name="Wang A."/>
            <person name="Jiang F."/>
            <person name="Liu H."/>
            <person name="Zhao H."/>
            <person name="Xu D."/>
            <person name="Zhang Y."/>
        </authorList>
    </citation>
    <scope>NUCLEOTIDE SEQUENCE [LARGE SCALE GENOMIC DNA]</scope>
    <source>
        <strain evidence="2">cv. Niubang</strain>
    </source>
</reference>
<proteinExistence type="predicted"/>
<gene>
    <name evidence="1" type="ORF">L6452_13071</name>
</gene>
<protein>
    <submittedName>
        <fullName evidence="1">Uncharacterized protein</fullName>
    </submittedName>
</protein>
<name>A0ACB9CH82_ARCLA</name>